<evidence type="ECO:0000313" key="3">
    <source>
        <dbReference type="Proteomes" id="UP000263928"/>
    </source>
</evidence>
<dbReference type="CDD" id="cd13606">
    <property type="entry name" value="PBP2_ProX_like"/>
    <property type="match status" value="1"/>
</dbReference>
<dbReference type="Gene3D" id="3.40.190.10">
    <property type="entry name" value="Periplasmic binding protein-like II"/>
    <property type="match status" value="1"/>
</dbReference>
<dbReference type="SUPFAM" id="SSF53850">
    <property type="entry name" value="Periplasmic binding protein-like II"/>
    <property type="match status" value="1"/>
</dbReference>
<name>A0A383S521_9ACTN</name>
<sequence>MPNRAISRRLILTGLTALATAGALNLTGCTRSDPLNQAAGKGSGSASSKTIVIGSQDYYSSEIIAEIYAQALEGAGRTVDRQFRIGQREAYLPEIEAGAIDLFPEYTGPLLQYWKPDAGSRLPDDVYAELSETTPDGLRVLDQSPATDQNAYTVTREFADRWRLTTLGDLSNVTVPLTLGANSEGEHRPYGPAGLAETYGVNVAFTPIEDGGGPLTVKALKDGDIQFAIIYTADPSITENELVSLEDTKGLFLASHVVPLASGNVDDSAAAIINKISAAMSPEDLIALNARSVREELPAATIAAQWLAQQNLG</sequence>
<dbReference type="AlphaFoldDB" id="A0A383S521"/>
<dbReference type="GO" id="GO:0022857">
    <property type="term" value="F:transmembrane transporter activity"/>
    <property type="evidence" value="ECO:0007669"/>
    <property type="project" value="InterPro"/>
</dbReference>
<evidence type="ECO:0000259" key="1">
    <source>
        <dbReference type="Pfam" id="PF04069"/>
    </source>
</evidence>
<dbReference type="RefSeq" id="WP_119160813.1">
    <property type="nucleotide sequence ID" value="NZ_LR134442.1"/>
</dbReference>
<dbReference type="Proteomes" id="UP000263928">
    <property type="component" value="Unassembled WGS sequence"/>
</dbReference>
<protein>
    <submittedName>
        <fullName evidence="2">Substrate binding domain of ABC-type glycine betaine transport system</fullName>
    </submittedName>
</protein>
<gene>
    <name evidence="2" type="ORF">PROPAUS_0348</name>
</gene>
<dbReference type="Pfam" id="PF04069">
    <property type="entry name" value="OpuAC"/>
    <property type="match status" value="1"/>
</dbReference>
<reference evidence="3" key="1">
    <citation type="submission" date="2018-08" db="EMBL/GenBank/DDBJ databases">
        <authorList>
            <person name="Hornung B."/>
        </authorList>
    </citation>
    <scope>NUCLEOTIDE SEQUENCE [LARGE SCALE GENOMIC DNA]</scope>
</reference>
<feature type="domain" description="ABC-type glycine betaine transport system substrate-binding" evidence="1">
    <location>
        <begin position="49"/>
        <end position="309"/>
    </location>
</feature>
<dbReference type="InterPro" id="IPR007210">
    <property type="entry name" value="ABC_Gly_betaine_transp_sub-bd"/>
</dbReference>
<evidence type="ECO:0000313" key="2">
    <source>
        <dbReference type="EMBL" id="SYZ32469.1"/>
    </source>
</evidence>
<proteinExistence type="predicted"/>
<dbReference type="EMBL" id="UNQJ01000001">
    <property type="protein sequence ID" value="SYZ32469.1"/>
    <property type="molecule type" value="Genomic_DNA"/>
</dbReference>
<keyword evidence="3" id="KW-1185">Reference proteome</keyword>
<organism evidence="2 3">
    <name type="scientific">Propionibacterium australiense</name>
    <dbReference type="NCBI Taxonomy" id="119981"/>
    <lineage>
        <taxon>Bacteria</taxon>
        <taxon>Bacillati</taxon>
        <taxon>Actinomycetota</taxon>
        <taxon>Actinomycetes</taxon>
        <taxon>Propionibacteriales</taxon>
        <taxon>Propionibacteriaceae</taxon>
        <taxon>Propionibacterium</taxon>
    </lineage>
</organism>
<dbReference type="Gene3D" id="3.40.190.120">
    <property type="entry name" value="Osmoprotection protein (prox), domain 2"/>
    <property type="match status" value="1"/>
</dbReference>
<dbReference type="GO" id="GO:0043190">
    <property type="term" value="C:ATP-binding cassette (ABC) transporter complex"/>
    <property type="evidence" value="ECO:0007669"/>
    <property type="project" value="InterPro"/>
</dbReference>
<accession>A0A383S521</accession>